<dbReference type="InParanoid" id="A0A1Q3CN40"/>
<dbReference type="AlphaFoldDB" id="A0A1Q3CN40"/>
<sequence>MQNYCNFKTKKNPTTLNNHISKPTIKKDKPLLRYIITSRIGEINGNHRVVRTIKILTGNIKRLVSQTLSSEVKLDGAEFALAVSITSVAVSREAHAHCALACQRYEAEPVGDELVVENRRIHLDLDEVDGDRWDLGDHDTPERVCHGRVRLPELEFHVVVFHFSDFDFWEALVGDSLHWG</sequence>
<proteinExistence type="predicted"/>
<organism evidence="1 2">
    <name type="scientific">Cephalotus follicularis</name>
    <name type="common">Albany pitcher plant</name>
    <dbReference type="NCBI Taxonomy" id="3775"/>
    <lineage>
        <taxon>Eukaryota</taxon>
        <taxon>Viridiplantae</taxon>
        <taxon>Streptophyta</taxon>
        <taxon>Embryophyta</taxon>
        <taxon>Tracheophyta</taxon>
        <taxon>Spermatophyta</taxon>
        <taxon>Magnoliopsida</taxon>
        <taxon>eudicotyledons</taxon>
        <taxon>Gunneridae</taxon>
        <taxon>Pentapetalae</taxon>
        <taxon>rosids</taxon>
        <taxon>fabids</taxon>
        <taxon>Oxalidales</taxon>
        <taxon>Cephalotaceae</taxon>
        <taxon>Cephalotus</taxon>
    </lineage>
</organism>
<protein>
    <submittedName>
        <fullName evidence="1">Uncharacterized protein</fullName>
    </submittedName>
</protein>
<gene>
    <name evidence="1" type="ORF">CFOL_v3_25128</name>
</gene>
<dbReference type="OrthoDB" id="10572890at2759"/>
<reference evidence="2" key="1">
    <citation type="submission" date="2016-04" db="EMBL/GenBank/DDBJ databases">
        <title>Cephalotus genome sequencing.</title>
        <authorList>
            <person name="Fukushima K."/>
            <person name="Hasebe M."/>
            <person name="Fang X."/>
        </authorList>
    </citation>
    <scope>NUCLEOTIDE SEQUENCE [LARGE SCALE GENOMIC DNA]</scope>
    <source>
        <strain evidence="2">cv. St1</strain>
    </source>
</reference>
<name>A0A1Q3CN40_CEPFO</name>
<dbReference type="EMBL" id="BDDD01002467">
    <property type="protein sequence ID" value="GAV81674.1"/>
    <property type="molecule type" value="Genomic_DNA"/>
</dbReference>
<keyword evidence="2" id="KW-1185">Reference proteome</keyword>
<evidence type="ECO:0000313" key="1">
    <source>
        <dbReference type="EMBL" id="GAV81674.1"/>
    </source>
</evidence>
<comment type="caution">
    <text evidence="1">The sequence shown here is derived from an EMBL/GenBank/DDBJ whole genome shotgun (WGS) entry which is preliminary data.</text>
</comment>
<dbReference type="Proteomes" id="UP000187406">
    <property type="component" value="Unassembled WGS sequence"/>
</dbReference>
<accession>A0A1Q3CN40</accession>
<evidence type="ECO:0000313" key="2">
    <source>
        <dbReference type="Proteomes" id="UP000187406"/>
    </source>
</evidence>